<dbReference type="WBParaSite" id="EN70_4733">
    <property type="protein sequence ID" value="EN70_4733"/>
    <property type="gene ID" value="EN70_4733"/>
</dbReference>
<organism evidence="1 2">
    <name type="scientific">Loa loa</name>
    <name type="common">Eye worm</name>
    <name type="synonym">Filaria loa</name>
    <dbReference type="NCBI Taxonomy" id="7209"/>
    <lineage>
        <taxon>Eukaryota</taxon>
        <taxon>Metazoa</taxon>
        <taxon>Ecdysozoa</taxon>
        <taxon>Nematoda</taxon>
        <taxon>Chromadorea</taxon>
        <taxon>Rhabditida</taxon>
        <taxon>Spirurina</taxon>
        <taxon>Spiruromorpha</taxon>
        <taxon>Filarioidea</taxon>
        <taxon>Onchocercidae</taxon>
        <taxon>Loa</taxon>
    </lineage>
</organism>
<name>A0A1I7VP52_LOALO</name>
<keyword evidence="1" id="KW-1185">Reference proteome</keyword>
<sequence length="183" mass="20931">QYCVVFVTLPLTSKESTLAFAHNVRHTHIIYIKLGAANTPSNLNSPLQLTCRKFPACSNYRKYFNKNPRQSPKTVAATVADDSIRETYMVCKEVRLLNPDEPRKIAEALIFFDTGYQKGRSTVKRVINGCFVCRRWRTKPYKLPLMPNLPETRVKRSKPFEQVSLDYMALLPSNITMGSLRDG</sequence>
<evidence type="ECO:0000313" key="1">
    <source>
        <dbReference type="Proteomes" id="UP000095285"/>
    </source>
</evidence>
<evidence type="ECO:0000313" key="2">
    <source>
        <dbReference type="WBParaSite" id="EN70_4733"/>
    </source>
</evidence>
<reference evidence="1" key="1">
    <citation type="submission" date="2012-04" db="EMBL/GenBank/DDBJ databases">
        <title>The Genome Sequence of Loa loa.</title>
        <authorList>
            <consortium name="The Broad Institute Genome Sequencing Platform"/>
            <consortium name="Broad Institute Genome Sequencing Center for Infectious Disease"/>
            <person name="Nutman T.B."/>
            <person name="Fink D.L."/>
            <person name="Russ C."/>
            <person name="Young S."/>
            <person name="Zeng Q."/>
            <person name="Gargeya S."/>
            <person name="Alvarado L."/>
            <person name="Berlin A."/>
            <person name="Chapman S.B."/>
            <person name="Chen Z."/>
            <person name="Freedman E."/>
            <person name="Gellesch M."/>
            <person name="Goldberg J."/>
            <person name="Griggs A."/>
            <person name="Gujja S."/>
            <person name="Heilman E.R."/>
            <person name="Heiman D."/>
            <person name="Howarth C."/>
            <person name="Mehta T."/>
            <person name="Neiman D."/>
            <person name="Pearson M."/>
            <person name="Roberts A."/>
            <person name="Saif S."/>
            <person name="Shea T."/>
            <person name="Shenoy N."/>
            <person name="Sisk P."/>
            <person name="Stolte C."/>
            <person name="Sykes S."/>
            <person name="White J."/>
            <person name="Yandava C."/>
            <person name="Haas B."/>
            <person name="Henn M.R."/>
            <person name="Nusbaum C."/>
            <person name="Birren B."/>
        </authorList>
    </citation>
    <scope>NUCLEOTIDE SEQUENCE [LARGE SCALE GENOMIC DNA]</scope>
</reference>
<protein>
    <submittedName>
        <fullName evidence="2">Integrase_H2C2 domain-containing protein</fullName>
    </submittedName>
</protein>
<dbReference type="Proteomes" id="UP000095285">
    <property type="component" value="Unassembled WGS sequence"/>
</dbReference>
<reference evidence="2" key="2">
    <citation type="submission" date="2016-11" db="UniProtKB">
        <authorList>
            <consortium name="WormBaseParasite"/>
        </authorList>
    </citation>
    <scope>IDENTIFICATION</scope>
</reference>
<proteinExistence type="predicted"/>
<dbReference type="AlphaFoldDB" id="A0A1I7VP52"/>
<accession>A0A1I7VP52</accession>